<accession>A0A133NLE0</accession>
<keyword evidence="2" id="KW-1185">Reference proteome</keyword>
<dbReference type="RefSeq" id="WP_060798822.1">
    <property type="nucleotide sequence ID" value="NZ_KQ956762.1"/>
</dbReference>
<dbReference type="AlphaFoldDB" id="A0A133NLE0"/>
<dbReference type="EMBL" id="LRPY01000207">
    <property type="protein sequence ID" value="KXA17080.1"/>
    <property type="molecule type" value="Genomic_DNA"/>
</dbReference>
<name>A0A133NLE0_FUSNU</name>
<dbReference type="Proteomes" id="UP000070401">
    <property type="component" value="Unassembled WGS sequence"/>
</dbReference>
<comment type="caution">
    <text evidence="1">The sequence shown here is derived from an EMBL/GenBank/DDBJ whole genome shotgun (WGS) entry which is preliminary data.</text>
</comment>
<dbReference type="PATRIC" id="fig|851.8.peg.1998"/>
<protein>
    <submittedName>
        <fullName evidence="1">Uncharacterized protein</fullName>
    </submittedName>
</protein>
<gene>
    <name evidence="1" type="ORF">HMPREF3221_01983</name>
</gene>
<sequence>MEDYIIEISKYYFKGVLDNEVIQKVLSKKEEKFPIQEKVVKELDDLKEFILEMSKLNFPLNSIKESVDSFIRDSEYLQKTPNLNIDIEDILEDSLIEKTENIENNEIDNEITENRELEVIDNEKIEIIPNVIIDKNFEANSFFEVICNLYLETFVNLGNLVFQETDFDSIANGNFENKIKNHIQSLKNKLINLIPINDIDIHLFDSNFYDYLNRMNNITQIAREERGNISSNLSELKTLQKLSRNSGSSFFVGNLYAMGAFAAFKGIKSICNSVSDSNERNRLKSSMESNFMKQFYDYMEENLQSDLLSTMSVIVNTFSSFLSLHSNLTFKRFEELIDVKNRFENEYKNLSEKVKKSDYHIVIKLLSLYPYSEEIWDDFFSVLSIDEFFMLEKNLKENHYSYTLEKLLRIKNKKILLDSNDLELIYSTINKINIASTLEIFKERFNKNIDKNNLEFFIKILRYIFEDYDISSTLSRKYILIANLFKETLNKNLETYFEKNKIDVFMYTTDISKILEKNILLMNFLPVKEIVTYISEKYNEYIDNVKIAENQNLINIQNLINNDLEVIKNIALAERNFMKYFIIFNYFKHNSFVKNLINNSKNLNEKNIHLTWNTKASMGLITLTSLIFKIKDKEKSTTIANINKVKMDNLSIELETDDKTYLIPIFNINEGTAEKNEAVKALALYIKKLSKYWQNISVDLKIYINNHYKEIDNLFSKPSYSLEFIFDENLRTQDIFRIFLKKGFVTEKDIASRRNLFNYIASNLQKYAKSTSKIEIYPFDEKKISEIQNLTKSYLGKSINSEILAVYYENEFFDRDKSVIVLTERSIVILTNSFGEIPFNIINSLSLSGFSSHSLEFKTTKGNFSCLLNTNEDSNKIFIDLVKECISLIN</sequence>
<reference evidence="2" key="1">
    <citation type="submission" date="2016-01" db="EMBL/GenBank/DDBJ databases">
        <authorList>
            <person name="Mitreva M."/>
            <person name="Pepin K.H."/>
            <person name="Mihindukulasuriya K.A."/>
            <person name="Fulton R."/>
            <person name="Fronick C."/>
            <person name="O'Laughlin M."/>
            <person name="Miner T."/>
            <person name="Herter B."/>
            <person name="Rosa B.A."/>
            <person name="Cordes M."/>
            <person name="Tomlinson C."/>
            <person name="Wollam A."/>
            <person name="Palsikar V.B."/>
            <person name="Mardis E.R."/>
            <person name="Wilson R.K."/>
        </authorList>
    </citation>
    <scope>NUCLEOTIDE SEQUENCE [LARGE SCALE GENOMIC DNA]</scope>
    <source>
        <strain evidence="2">MJR7757B</strain>
    </source>
</reference>
<organism evidence="1 2">
    <name type="scientific">Fusobacterium nucleatum</name>
    <dbReference type="NCBI Taxonomy" id="851"/>
    <lineage>
        <taxon>Bacteria</taxon>
        <taxon>Fusobacteriati</taxon>
        <taxon>Fusobacteriota</taxon>
        <taxon>Fusobacteriia</taxon>
        <taxon>Fusobacteriales</taxon>
        <taxon>Fusobacteriaceae</taxon>
        <taxon>Fusobacterium</taxon>
    </lineage>
</organism>
<proteinExistence type="predicted"/>
<evidence type="ECO:0000313" key="2">
    <source>
        <dbReference type="Proteomes" id="UP000070401"/>
    </source>
</evidence>
<evidence type="ECO:0000313" key="1">
    <source>
        <dbReference type="EMBL" id="KXA17080.1"/>
    </source>
</evidence>